<evidence type="ECO:0000313" key="4">
    <source>
        <dbReference type="Proteomes" id="UP000253958"/>
    </source>
</evidence>
<feature type="region of interest" description="Disordered" evidence="1">
    <location>
        <begin position="125"/>
        <end position="207"/>
    </location>
</feature>
<evidence type="ECO:0000256" key="2">
    <source>
        <dbReference type="SAM" id="Phobius"/>
    </source>
</evidence>
<protein>
    <submittedName>
        <fullName evidence="3">Uncharacterized protein</fullName>
    </submittedName>
</protein>
<sequence length="270" mass="26121">MRGDDGMHARRSGGPADRAESDRLLDAARAGTSPVADADPLTRLLSAAAGPAAPDEVAGEERALAAFRAARAARGTQPAAGSVPAPVAAPRARRRLRIAAALSGLAATAVAGVAFAAVRLDREPEPVAPPATTAGPSSAGPSGTGPTGTGPAVTGPSRPAPSTPAGDASGAASPPAPSPTPAPSGTPSAAAGKSAPPPGGPQTAGHCRAYLAKSERQREKALTKPGYAELVAAAGGPEQVESYCRNLLGVPADDPADAPEPAPPGPAADG</sequence>
<feature type="compositionally biased region" description="Low complexity" evidence="1">
    <location>
        <begin position="185"/>
        <end position="194"/>
    </location>
</feature>
<keyword evidence="2" id="KW-0812">Transmembrane</keyword>
<proteinExistence type="predicted"/>
<reference evidence="3 4" key="1">
    <citation type="submission" date="2018-07" db="EMBL/GenBank/DDBJ databases">
        <authorList>
            <person name="Ye Y."/>
        </authorList>
    </citation>
    <scope>NUCLEOTIDE SEQUENCE [LARGE SCALE GENOMIC DNA]</scope>
    <source>
        <strain evidence="4">H14(2018)</strain>
    </source>
</reference>
<reference evidence="3 4" key="2">
    <citation type="submission" date="2018-08" db="EMBL/GenBank/DDBJ databases">
        <title>Streptomyces kandeliansis sp. nov., an endophytic bacterium isolated from mangrove plant.</title>
        <authorList>
            <person name="Wang R."/>
        </authorList>
    </citation>
    <scope>NUCLEOTIDE SEQUENCE [LARGE SCALE GENOMIC DNA]</scope>
    <source>
        <strain evidence="4">H14(2018)</strain>
    </source>
</reference>
<keyword evidence="2" id="KW-0472">Membrane</keyword>
<keyword evidence="2" id="KW-1133">Transmembrane helix</keyword>
<feature type="transmembrane region" description="Helical" evidence="2">
    <location>
        <begin position="98"/>
        <end position="118"/>
    </location>
</feature>
<organism evidence="3 4">
    <name type="scientific">Micromonospora aurantiaca</name>
    <name type="common">nom. illeg.</name>
    <dbReference type="NCBI Taxonomy" id="47850"/>
    <lineage>
        <taxon>Bacteria</taxon>
        <taxon>Bacillati</taxon>
        <taxon>Actinomycetota</taxon>
        <taxon>Actinomycetes</taxon>
        <taxon>Micromonosporales</taxon>
        <taxon>Micromonosporaceae</taxon>
        <taxon>Micromonospora</taxon>
    </lineage>
</organism>
<feature type="compositionally biased region" description="Low complexity" evidence="1">
    <location>
        <begin position="130"/>
        <end position="141"/>
    </location>
</feature>
<feature type="compositionally biased region" description="Basic and acidic residues" evidence="1">
    <location>
        <begin position="17"/>
        <end position="26"/>
    </location>
</feature>
<feature type="region of interest" description="Disordered" evidence="1">
    <location>
        <begin position="69"/>
        <end position="89"/>
    </location>
</feature>
<dbReference type="Proteomes" id="UP000253958">
    <property type="component" value="Chromosome"/>
</dbReference>
<accession>A0A6N3K5H6</accession>
<dbReference type="AlphaFoldDB" id="A0A6N3K5H6"/>
<name>A0A6N3K5H6_9ACTN</name>
<gene>
    <name evidence="3" type="ORF">DVH21_24780</name>
</gene>
<feature type="region of interest" description="Disordered" evidence="1">
    <location>
        <begin position="248"/>
        <end position="270"/>
    </location>
</feature>
<feature type="region of interest" description="Disordered" evidence="1">
    <location>
        <begin position="1"/>
        <end position="39"/>
    </location>
</feature>
<feature type="compositionally biased region" description="Pro residues" evidence="1">
    <location>
        <begin position="258"/>
        <end position="270"/>
    </location>
</feature>
<dbReference type="EMBL" id="CP031263">
    <property type="protein sequence ID" value="AXH92882.1"/>
    <property type="molecule type" value="Genomic_DNA"/>
</dbReference>
<evidence type="ECO:0000313" key="3">
    <source>
        <dbReference type="EMBL" id="AXH92882.1"/>
    </source>
</evidence>
<feature type="compositionally biased region" description="Low complexity" evidence="1">
    <location>
        <begin position="163"/>
        <end position="173"/>
    </location>
</feature>
<feature type="compositionally biased region" description="Pro residues" evidence="1">
    <location>
        <begin position="174"/>
        <end position="184"/>
    </location>
</feature>
<evidence type="ECO:0000256" key="1">
    <source>
        <dbReference type="SAM" id="MobiDB-lite"/>
    </source>
</evidence>